<dbReference type="Proteomes" id="UP000018895">
    <property type="component" value="Unassembled WGS sequence"/>
</dbReference>
<dbReference type="RefSeq" id="WP_148296483.1">
    <property type="nucleotide sequence ID" value="NZ_BAUU01000015.1"/>
</dbReference>
<accession>W4QG30</accession>
<proteinExistence type="predicted"/>
<reference evidence="1" key="1">
    <citation type="journal article" date="2014" name="Genome Announc.">
        <title>Draft Genome Sequences of Three Alkaliphilic Bacillus Strains, Bacillus wakoensis JCM 9140T, Bacillus akibai JCM 9157T, and Bacillus hemicellulosilyticus JCM 9152T.</title>
        <authorList>
            <person name="Yuki M."/>
            <person name="Oshima K."/>
            <person name="Suda W."/>
            <person name="Oshida Y."/>
            <person name="Kitamura K."/>
            <person name="Iida T."/>
            <person name="Hattori M."/>
            <person name="Ohkuma M."/>
        </authorList>
    </citation>
    <scope>NUCLEOTIDE SEQUENCE [LARGE SCALE GENOMIC DNA]</scope>
    <source>
        <strain evidence="1">JCM 9152</strain>
    </source>
</reference>
<name>W4QG30_9BACI</name>
<organism evidence="1 2">
    <name type="scientific">Halalkalibacter hemicellulosilyticusJCM 9152</name>
    <dbReference type="NCBI Taxonomy" id="1236971"/>
    <lineage>
        <taxon>Bacteria</taxon>
        <taxon>Bacillati</taxon>
        <taxon>Bacillota</taxon>
        <taxon>Bacilli</taxon>
        <taxon>Bacillales</taxon>
        <taxon>Bacillaceae</taxon>
        <taxon>Halalkalibacter</taxon>
    </lineage>
</organism>
<dbReference type="AlphaFoldDB" id="W4QG30"/>
<gene>
    <name evidence="1" type="ORF">JCM9152_2488</name>
</gene>
<comment type="caution">
    <text evidence="1">The sequence shown here is derived from an EMBL/GenBank/DDBJ whole genome shotgun (WGS) entry which is preliminary data.</text>
</comment>
<evidence type="ECO:0000313" key="1">
    <source>
        <dbReference type="EMBL" id="GAE31050.1"/>
    </source>
</evidence>
<keyword evidence="2" id="KW-1185">Reference proteome</keyword>
<dbReference type="EMBL" id="BAUU01000015">
    <property type="protein sequence ID" value="GAE31050.1"/>
    <property type="molecule type" value="Genomic_DNA"/>
</dbReference>
<sequence>MDQDSQSLGVSILKGRLARSAKEMHNLIFHRQQHTQFQLKVTLLDHNSEKEYRFNEHIALSPN</sequence>
<dbReference type="STRING" id="1236971.JCM9152_2488"/>
<protein>
    <submittedName>
        <fullName evidence="1">Uncharacterized protein</fullName>
    </submittedName>
</protein>
<evidence type="ECO:0000313" key="2">
    <source>
        <dbReference type="Proteomes" id="UP000018895"/>
    </source>
</evidence>